<dbReference type="PANTHER" id="PTHR16525:SF0">
    <property type="entry name" value="PROTEIN C12ORF4"/>
    <property type="match status" value="1"/>
</dbReference>
<dbReference type="AlphaFoldDB" id="A0A8S1GSX4"/>
<dbReference type="InterPro" id="IPR019311">
    <property type="entry name" value="Fy-3"/>
</dbReference>
<proteinExistence type="predicted"/>
<keyword evidence="2" id="KW-1185">Reference proteome</keyword>
<name>A0A8S1GSX4_9PELO</name>
<dbReference type="PANTHER" id="PTHR16525">
    <property type="entry name" value="PROTEIN C12ORF4"/>
    <property type="match status" value="1"/>
</dbReference>
<dbReference type="Proteomes" id="UP000835052">
    <property type="component" value="Unassembled WGS sequence"/>
</dbReference>
<dbReference type="OrthoDB" id="415359at2759"/>
<sequence length="521" mass="59312">MEKEFVYEVPSRVKVQIPLPHYVSVDDYAAVICSSEHGHFITFEEARRVLLDFVLEETEKWEDERDEAAIEEFRKRSDSTLKNFADLHRTPSKIEDNFAEKFLYIMSNYLIRSRNWEIAQVSNQCERVLSEEQNGNLNPQQLTILNKKLRTLYTTYANQVEELAATQRKQYRQTVDSLYSRGSIPATFVDEIEKEGNFEGSLLIWDPEGVRSEGIDESHTIYIGAQLKSMHNARIVSVRCLTDVCQTFKEDWTPSSRLEMATKIYARSLGSLILLVPRDPFHHINSSSSFHRVCEQSTELHFSPLGEQLKEVLEAAKRGNSWRADCLLASSQKKEGKNEPISTQNVLRNETALSVGDVYCTRHSNLHQVQIVFHLVVDDLLPAAEINSRHPCLNGIRNIIRMAANFGISTIHLPLLLIDRPDESTTISWCVKRAEMVYKCVKGYLMEVCGGSSTDALPHFNVHFLLPDGLAPVIYATISSMFPTIFHLVPSVAMSGQRLEELGEDFDEETLLGNDSDDPHE</sequence>
<accession>A0A8S1GSX4</accession>
<evidence type="ECO:0008006" key="3">
    <source>
        <dbReference type="Google" id="ProtNLM"/>
    </source>
</evidence>
<evidence type="ECO:0000313" key="2">
    <source>
        <dbReference type="Proteomes" id="UP000835052"/>
    </source>
</evidence>
<dbReference type="Pfam" id="PF10154">
    <property type="entry name" value="Fy-3"/>
    <property type="match status" value="1"/>
</dbReference>
<protein>
    <recommendedName>
        <fullName evidence="3">Macro domain-containing protein</fullName>
    </recommendedName>
</protein>
<evidence type="ECO:0000313" key="1">
    <source>
        <dbReference type="EMBL" id="CAD6186595.1"/>
    </source>
</evidence>
<dbReference type="GO" id="GO:0005737">
    <property type="term" value="C:cytoplasm"/>
    <property type="evidence" value="ECO:0007669"/>
    <property type="project" value="TreeGrafter"/>
</dbReference>
<organism evidence="1 2">
    <name type="scientific">Caenorhabditis auriculariae</name>
    <dbReference type="NCBI Taxonomy" id="2777116"/>
    <lineage>
        <taxon>Eukaryota</taxon>
        <taxon>Metazoa</taxon>
        <taxon>Ecdysozoa</taxon>
        <taxon>Nematoda</taxon>
        <taxon>Chromadorea</taxon>
        <taxon>Rhabditida</taxon>
        <taxon>Rhabditina</taxon>
        <taxon>Rhabditomorpha</taxon>
        <taxon>Rhabditoidea</taxon>
        <taxon>Rhabditidae</taxon>
        <taxon>Peloderinae</taxon>
        <taxon>Caenorhabditis</taxon>
    </lineage>
</organism>
<comment type="caution">
    <text evidence="1">The sequence shown here is derived from an EMBL/GenBank/DDBJ whole genome shotgun (WGS) entry which is preliminary data.</text>
</comment>
<gene>
    <name evidence="1" type="ORF">CAUJ_LOCUS2514</name>
</gene>
<reference evidence="1" key="1">
    <citation type="submission" date="2020-10" db="EMBL/GenBank/DDBJ databases">
        <authorList>
            <person name="Kikuchi T."/>
        </authorList>
    </citation>
    <scope>NUCLEOTIDE SEQUENCE</scope>
    <source>
        <strain evidence="1">NKZ352</strain>
    </source>
</reference>
<dbReference type="EMBL" id="CAJGYM010000005">
    <property type="protein sequence ID" value="CAD6186595.1"/>
    <property type="molecule type" value="Genomic_DNA"/>
</dbReference>